<dbReference type="AlphaFoldDB" id="A0A2R4XL71"/>
<dbReference type="InterPro" id="IPR002043">
    <property type="entry name" value="UDG_fam1"/>
</dbReference>
<dbReference type="EMBL" id="CP028901">
    <property type="protein sequence ID" value="AWB34552.1"/>
    <property type="molecule type" value="Genomic_DNA"/>
</dbReference>
<comment type="catalytic activity">
    <reaction evidence="1 9 11">
        <text>Hydrolyzes single-stranded DNA or mismatched double-stranded DNA and polynucleotides, releasing free uracil.</text>
        <dbReference type="EC" id="3.2.2.27"/>
    </reaction>
</comment>
<dbReference type="InterPro" id="IPR036895">
    <property type="entry name" value="Uracil-DNA_glycosylase-like_sf"/>
</dbReference>
<dbReference type="NCBIfam" id="NF003592">
    <property type="entry name" value="PRK05254.1-5"/>
    <property type="match status" value="1"/>
</dbReference>
<dbReference type="NCBIfam" id="NF003591">
    <property type="entry name" value="PRK05254.1-4"/>
    <property type="match status" value="1"/>
</dbReference>
<dbReference type="NCBIfam" id="NF003588">
    <property type="entry name" value="PRK05254.1-1"/>
    <property type="match status" value="1"/>
</dbReference>
<dbReference type="SMART" id="SM00986">
    <property type="entry name" value="UDG"/>
    <property type="match status" value="1"/>
</dbReference>
<evidence type="ECO:0000256" key="1">
    <source>
        <dbReference type="ARBA" id="ARBA00001400"/>
    </source>
</evidence>
<evidence type="ECO:0000256" key="11">
    <source>
        <dbReference type="RuleBase" id="RU003780"/>
    </source>
</evidence>
<protein>
    <recommendedName>
        <fullName evidence="5 9">Uracil-DNA glycosylase</fullName>
        <shortName evidence="9">UDG</shortName>
        <ecNumber evidence="4 9">3.2.2.27</ecNumber>
    </recommendedName>
</protein>
<evidence type="ECO:0000256" key="7">
    <source>
        <dbReference type="ARBA" id="ARBA00022801"/>
    </source>
</evidence>
<evidence type="ECO:0000256" key="6">
    <source>
        <dbReference type="ARBA" id="ARBA00022763"/>
    </source>
</evidence>
<evidence type="ECO:0000313" key="13">
    <source>
        <dbReference type="EMBL" id="AWB34552.1"/>
    </source>
</evidence>
<comment type="similarity">
    <text evidence="3 9 11">Belongs to the uracil-DNA glycosylase (UDG) superfamily. UNG family.</text>
</comment>
<dbReference type="RefSeq" id="WP_108621968.1">
    <property type="nucleotide sequence ID" value="NZ_CP028901.1"/>
</dbReference>
<evidence type="ECO:0000256" key="8">
    <source>
        <dbReference type="ARBA" id="ARBA00023204"/>
    </source>
</evidence>
<evidence type="ECO:0000256" key="5">
    <source>
        <dbReference type="ARBA" id="ARBA00018429"/>
    </source>
</evidence>
<comment type="function">
    <text evidence="2 9 11">Excises uracil residues from the DNA which can arise as a result of misincorporation of dUMP residues by DNA polymerase or due to deamination of cytosine.</text>
</comment>
<name>A0A2R4XL71_9BURK</name>
<dbReference type="SMART" id="SM00987">
    <property type="entry name" value="UreE_C"/>
    <property type="match status" value="1"/>
</dbReference>
<evidence type="ECO:0000256" key="4">
    <source>
        <dbReference type="ARBA" id="ARBA00012030"/>
    </source>
</evidence>
<dbReference type="PROSITE" id="PS00130">
    <property type="entry name" value="U_DNA_GLYCOSYLASE"/>
    <property type="match status" value="1"/>
</dbReference>
<dbReference type="Proteomes" id="UP000244571">
    <property type="component" value="Chromosome"/>
</dbReference>
<dbReference type="NCBIfam" id="TIGR00628">
    <property type="entry name" value="ung"/>
    <property type="match status" value="1"/>
</dbReference>
<dbReference type="Pfam" id="PF03167">
    <property type="entry name" value="UDG"/>
    <property type="match status" value="1"/>
</dbReference>
<dbReference type="HAMAP" id="MF_00148">
    <property type="entry name" value="UDG"/>
    <property type="match status" value="1"/>
</dbReference>
<dbReference type="GO" id="GO:0004844">
    <property type="term" value="F:uracil DNA N-glycosylase activity"/>
    <property type="evidence" value="ECO:0007669"/>
    <property type="project" value="UniProtKB-UniRule"/>
</dbReference>
<dbReference type="EC" id="3.2.2.27" evidence="4 9"/>
<dbReference type="Gene3D" id="3.40.470.10">
    <property type="entry name" value="Uracil-DNA glycosylase-like domain"/>
    <property type="match status" value="1"/>
</dbReference>
<organism evidence="13 14">
    <name type="scientific">Orrella marina</name>
    <dbReference type="NCBI Taxonomy" id="2163011"/>
    <lineage>
        <taxon>Bacteria</taxon>
        <taxon>Pseudomonadati</taxon>
        <taxon>Pseudomonadota</taxon>
        <taxon>Betaproteobacteria</taxon>
        <taxon>Burkholderiales</taxon>
        <taxon>Alcaligenaceae</taxon>
        <taxon>Orrella</taxon>
    </lineage>
</organism>
<evidence type="ECO:0000256" key="3">
    <source>
        <dbReference type="ARBA" id="ARBA00008184"/>
    </source>
</evidence>
<keyword evidence="7 9" id="KW-0378">Hydrolase</keyword>
<dbReference type="GO" id="GO:0005737">
    <property type="term" value="C:cytoplasm"/>
    <property type="evidence" value="ECO:0007669"/>
    <property type="project" value="UniProtKB-SubCell"/>
</dbReference>
<sequence length="252" mass="27978">MSGILPDHLPTNCLRDIAALDTQTLPACWRAILDEPCVADKLASIRRTLQQQLDKGLVLFPDDPWRALRLTPLSEVKVVILGQDPYHGPNQARGLAFSVDSHCPTPPSLRNIFKELDRGSEPGLRPPRSNDLTEWARQGVLLLNASLTVQQGAAASHARIGWQTVTDRLISAVAARHQPTVYLLWGRHAQEKRSLIEAGNTAPDTDRMHSILTANHPSPLSAMRGPTPFIGCDHFQLTNQWLVKRDQTPIVW</sequence>
<dbReference type="CDD" id="cd10027">
    <property type="entry name" value="UDG-F1-like"/>
    <property type="match status" value="1"/>
</dbReference>
<gene>
    <name evidence="9" type="primary">ung</name>
    <name evidence="13" type="ORF">DBV39_13460</name>
</gene>
<keyword evidence="8 9" id="KW-0234">DNA repair</keyword>
<comment type="subcellular location">
    <subcellularLocation>
        <location evidence="9">Cytoplasm</location>
    </subcellularLocation>
</comment>
<evidence type="ECO:0000256" key="10">
    <source>
        <dbReference type="PROSITE-ProRule" id="PRU10072"/>
    </source>
</evidence>
<evidence type="ECO:0000259" key="12">
    <source>
        <dbReference type="SMART" id="SM00986"/>
    </source>
</evidence>
<evidence type="ECO:0000313" key="14">
    <source>
        <dbReference type="Proteomes" id="UP000244571"/>
    </source>
</evidence>
<proteinExistence type="inferred from homology"/>
<keyword evidence="9" id="KW-0963">Cytoplasm</keyword>
<dbReference type="PANTHER" id="PTHR11264:SF0">
    <property type="entry name" value="URACIL-DNA GLYCOSYLASE"/>
    <property type="match status" value="1"/>
</dbReference>
<feature type="domain" description="Uracil-DNA glycosylase-like" evidence="12">
    <location>
        <begin position="69"/>
        <end position="242"/>
    </location>
</feature>
<dbReference type="KEGG" id="boz:DBV39_13460"/>
<dbReference type="GO" id="GO:0097510">
    <property type="term" value="P:base-excision repair, AP site formation via deaminated base removal"/>
    <property type="evidence" value="ECO:0007669"/>
    <property type="project" value="TreeGrafter"/>
</dbReference>
<dbReference type="InterPro" id="IPR018085">
    <property type="entry name" value="Ura-DNA_Glyclase_AS"/>
</dbReference>
<dbReference type="SUPFAM" id="SSF52141">
    <property type="entry name" value="Uracil-DNA glycosylase-like"/>
    <property type="match status" value="1"/>
</dbReference>
<dbReference type="OrthoDB" id="9804372at2"/>
<reference evidence="13 14" key="1">
    <citation type="submission" date="2018-04" db="EMBL/GenBank/DDBJ databases">
        <title>Bordetella sp. HZ20 isolated from seawater.</title>
        <authorList>
            <person name="Sun C."/>
        </authorList>
    </citation>
    <scope>NUCLEOTIDE SEQUENCE [LARGE SCALE GENOMIC DNA]</scope>
    <source>
        <strain evidence="13 14">HZ20</strain>
    </source>
</reference>
<accession>A0A2R4XL71</accession>
<keyword evidence="6 9" id="KW-0227">DNA damage</keyword>
<dbReference type="NCBIfam" id="NF003589">
    <property type="entry name" value="PRK05254.1-2"/>
    <property type="match status" value="1"/>
</dbReference>
<keyword evidence="14" id="KW-1185">Reference proteome</keyword>
<feature type="active site" description="Proton acceptor" evidence="9 10">
    <location>
        <position position="84"/>
    </location>
</feature>
<evidence type="ECO:0000256" key="9">
    <source>
        <dbReference type="HAMAP-Rule" id="MF_00148"/>
    </source>
</evidence>
<dbReference type="PANTHER" id="PTHR11264">
    <property type="entry name" value="URACIL-DNA GLYCOSYLASE"/>
    <property type="match status" value="1"/>
</dbReference>
<evidence type="ECO:0000256" key="2">
    <source>
        <dbReference type="ARBA" id="ARBA00002631"/>
    </source>
</evidence>
<dbReference type="InterPro" id="IPR005122">
    <property type="entry name" value="Uracil-DNA_glycosylase-like"/>
</dbReference>